<evidence type="ECO:0000256" key="1">
    <source>
        <dbReference type="SAM" id="Phobius"/>
    </source>
</evidence>
<reference evidence="2 3" key="1">
    <citation type="submission" date="2015-04" db="EMBL/GenBank/DDBJ databases">
        <authorList>
            <person name="Heijne W.H."/>
            <person name="Fedorova N.D."/>
            <person name="Nierman W.C."/>
            <person name="Vollebregt A.W."/>
            <person name="Zhao Z."/>
            <person name="Wu L."/>
            <person name="Kumar M."/>
            <person name="Stam H."/>
            <person name="van den Berg M.A."/>
            <person name="Pel H.J."/>
        </authorList>
    </citation>
    <scope>NUCLEOTIDE SEQUENCE [LARGE SCALE GENOMIC DNA]</scope>
    <source>
        <strain evidence="2 3">CBS 393.64</strain>
    </source>
</reference>
<keyword evidence="1" id="KW-0812">Transmembrane</keyword>
<organism evidence="2 3">
    <name type="scientific">Rasamsonia emersonii (strain ATCC 16479 / CBS 393.64 / IMI 116815)</name>
    <dbReference type="NCBI Taxonomy" id="1408163"/>
    <lineage>
        <taxon>Eukaryota</taxon>
        <taxon>Fungi</taxon>
        <taxon>Dikarya</taxon>
        <taxon>Ascomycota</taxon>
        <taxon>Pezizomycotina</taxon>
        <taxon>Eurotiomycetes</taxon>
        <taxon>Eurotiomycetidae</taxon>
        <taxon>Eurotiales</taxon>
        <taxon>Trichocomaceae</taxon>
        <taxon>Rasamsonia</taxon>
    </lineage>
</organism>
<comment type="caution">
    <text evidence="2">The sequence shown here is derived from an EMBL/GenBank/DDBJ whole genome shotgun (WGS) entry which is preliminary data.</text>
</comment>
<evidence type="ECO:0000313" key="3">
    <source>
        <dbReference type="Proteomes" id="UP000053958"/>
    </source>
</evidence>
<dbReference type="AlphaFoldDB" id="A0A0F4YKU8"/>
<dbReference type="GeneID" id="25319393"/>
<keyword evidence="1" id="KW-1133">Transmembrane helix</keyword>
<name>A0A0F4YKU8_RASE3</name>
<dbReference type="Proteomes" id="UP000053958">
    <property type="component" value="Unassembled WGS sequence"/>
</dbReference>
<evidence type="ECO:0000313" key="2">
    <source>
        <dbReference type="EMBL" id="KKA18922.1"/>
    </source>
</evidence>
<keyword evidence="3" id="KW-1185">Reference proteome</keyword>
<feature type="transmembrane region" description="Helical" evidence="1">
    <location>
        <begin position="94"/>
        <end position="115"/>
    </location>
</feature>
<keyword evidence="1" id="KW-0472">Membrane</keyword>
<accession>A0A0F4YKU8</accession>
<proteinExistence type="predicted"/>
<sequence>MTLLPPWATALRARDFVGRSWKGQEGLEGSDCSLRSRVEEEMKAQSPWRESTFYPEKIINFFFEKDQDQPEAAKLLSRGCQAADSLTAVILWSFFRSVASVFAILSLSTAVGIYLRGFGGLIQQTMPCP</sequence>
<dbReference type="EMBL" id="LASV01000401">
    <property type="protein sequence ID" value="KKA18922.1"/>
    <property type="molecule type" value="Genomic_DNA"/>
</dbReference>
<gene>
    <name evidence="2" type="ORF">T310_7117</name>
</gene>
<protein>
    <submittedName>
        <fullName evidence="2">Uncharacterized protein</fullName>
    </submittedName>
</protein>
<dbReference type="RefSeq" id="XP_013325534.1">
    <property type="nucleotide sequence ID" value="XM_013470080.1"/>
</dbReference>